<evidence type="ECO:0000256" key="1">
    <source>
        <dbReference type="ARBA" id="ARBA00022729"/>
    </source>
</evidence>
<sequence>MRLLTTIFMLGLLISASVAPWSRSSVHAQQTPPPVAVSTFDTGAEGWTTDGDAICRPTPCYASTGGNPGGHIYTNDSLQGVKFYFNAPPKFLGNASAAYQKNLTFDMRQDARGTQETNDLDVILEGAGLHLVFDTPRNPPRLWFSYNVSLDETAGWHKDTLAGPQPTADEMQAVLGSLTRLSIRGDYIFGQATTYLDNVVLGGSLVPEDEAYEIFLPLVRMR</sequence>
<accession>A0A6J4N0R3</accession>
<evidence type="ECO:0000259" key="6">
    <source>
        <dbReference type="PROSITE" id="PS51115"/>
    </source>
</evidence>
<dbReference type="AlphaFoldDB" id="A0A6J4N0R3"/>
<evidence type="ECO:0000256" key="2">
    <source>
        <dbReference type="ARBA" id="ARBA00022737"/>
    </source>
</evidence>
<feature type="chain" id="PRO_5026699585" description="Laminin IV type A domain-containing protein" evidence="5">
    <location>
        <begin position="29"/>
        <end position="222"/>
    </location>
</feature>
<dbReference type="SMART" id="SM00281">
    <property type="entry name" value="LamB"/>
    <property type="match status" value="1"/>
</dbReference>
<dbReference type="Pfam" id="PF00052">
    <property type="entry name" value="Laminin_B"/>
    <property type="match status" value="1"/>
</dbReference>
<organism evidence="7">
    <name type="scientific">uncultured Chloroflexia bacterium</name>
    <dbReference type="NCBI Taxonomy" id="1672391"/>
    <lineage>
        <taxon>Bacteria</taxon>
        <taxon>Bacillati</taxon>
        <taxon>Chloroflexota</taxon>
        <taxon>Chloroflexia</taxon>
        <taxon>environmental samples</taxon>
    </lineage>
</organism>
<feature type="signal peptide" evidence="5">
    <location>
        <begin position="1"/>
        <end position="28"/>
    </location>
</feature>
<keyword evidence="2" id="KW-0677">Repeat</keyword>
<reference evidence="7" key="1">
    <citation type="submission" date="2020-02" db="EMBL/GenBank/DDBJ databases">
        <authorList>
            <person name="Meier V. D."/>
        </authorList>
    </citation>
    <scope>NUCLEOTIDE SEQUENCE</scope>
    <source>
        <strain evidence="7">AVDCRST_MAG93</strain>
    </source>
</reference>
<keyword evidence="1 5" id="KW-0732">Signal</keyword>
<dbReference type="InterPro" id="IPR000034">
    <property type="entry name" value="Laminin_IV"/>
</dbReference>
<feature type="domain" description="Laminin IV type A" evidence="6">
    <location>
        <begin position="42"/>
        <end position="221"/>
    </location>
</feature>
<gene>
    <name evidence="7" type="ORF">AVDCRST_MAG93-8674</name>
</gene>
<protein>
    <recommendedName>
        <fullName evidence="6">Laminin IV type A domain-containing protein</fullName>
    </recommendedName>
</protein>
<evidence type="ECO:0000256" key="3">
    <source>
        <dbReference type="ARBA" id="ARBA00023157"/>
    </source>
</evidence>
<evidence type="ECO:0000256" key="4">
    <source>
        <dbReference type="ARBA" id="ARBA00023180"/>
    </source>
</evidence>
<keyword evidence="3" id="KW-1015">Disulfide bond</keyword>
<proteinExistence type="predicted"/>
<evidence type="ECO:0000313" key="7">
    <source>
        <dbReference type="EMBL" id="CAA9374196.1"/>
    </source>
</evidence>
<keyword evidence="4" id="KW-0325">Glycoprotein</keyword>
<name>A0A6J4N0R3_9CHLR</name>
<dbReference type="EMBL" id="CADCTR010002917">
    <property type="protein sequence ID" value="CAA9374196.1"/>
    <property type="molecule type" value="Genomic_DNA"/>
</dbReference>
<evidence type="ECO:0000256" key="5">
    <source>
        <dbReference type="SAM" id="SignalP"/>
    </source>
</evidence>
<dbReference type="PROSITE" id="PS51115">
    <property type="entry name" value="LAMININ_IVA"/>
    <property type="match status" value="1"/>
</dbReference>